<dbReference type="InterPro" id="IPR002372">
    <property type="entry name" value="PQQ_rpt_dom"/>
</dbReference>
<organism evidence="2">
    <name type="scientific">Micromonospora sp. HUAS YX12</name>
    <dbReference type="NCBI Taxonomy" id="3156396"/>
    <lineage>
        <taxon>Bacteria</taxon>
        <taxon>Bacillati</taxon>
        <taxon>Actinomycetota</taxon>
        <taxon>Actinomycetes</taxon>
        <taxon>Micromonosporales</taxon>
        <taxon>Micromonosporaceae</taxon>
        <taxon>Micromonospora</taxon>
    </lineage>
</organism>
<dbReference type="PANTHER" id="PTHR34512">
    <property type="entry name" value="CELL SURFACE PROTEIN"/>
    <property type="match status" value="1"/>
</dbReference>
<dbReference type="AlphaFoldDB" id="A0AAU7QX26"/>
<feature type="domain" description="Pyrrolo-quinoline quinone repeat" evidence="1">
    <location>
        <begin position="80"/>
        <end position="260"/>
    </location>
</feature>
<dbReference type="RefSeq" id="WP_349877165.1">
    <property type="nucleotide sequence ID" value="NZ_CP157974.1"/>
</dbReference>
<dbReference type="SUPFAM" id="SSF50998">
    <property type="entry name" value="Quinoprotein alcohol dehydrogenase-like"/>
    <property type="match status" value="1"/>
</dbReference>
<dbReference type="InterPro" id="IPR015943">
    <property type="entry name" value="WD40/YVTN_repeat-like_dom_sf"/>
</dbReference>
<sequence>MTGRTGARRVGVRWSRPSHMRGRQAVAVASGYVVAHERGTRLAGLDAATGAARWDVPLGAWPRAVVVAGDRCWALPQNRDEVDCLDLRTGELVWRTAVPRFTGHLVVAGDTVLVGGWRGYTALRALHRETGTLRFATAARVATLRPVVAGGVVLVGTPDVSELRMLDLGSGAEVRRLALPEPLADSDDRPTLVAVDGDHVLLRCGPGTVWRVHAGSGDGEEFFRAEAGLAPDAPCVTGALAWLRDSLGGLTAVDLTTGGVRRRVGPGDPPVPGVAPAGDCHLVARRSGILLRVDDDGVHEWATALRRIDSLHALGPGTVLLAGAGGLSAVSPP</sequence>
<evidence type="ECO:0000259" key="1">
    <source>
        <dbReference type="Pfam" id="PF13360"/>
    </source>
</evidence>
<dbReference type="Pfam" id="PF13360">
    <property type="entry name" value="PQQ_2"/>
    <property type="match status" value="2"/>
</dbReference>
<dbReference type="InterPro" id="IPR011047">
    <property type="entry name" value="Quinoprotein_ADH-like_sf"/>
</dbReference>
<name>A0AAU7QX26_9ACTN</name>
<accession>A0AAU7QX26</accession>
<dbReference type="Gene3D" id="2.130.10.10">
    <property type="entry name" value="YVTN repeat-like/Quinoprotein amine dehydrogenase"/>
    <property type="match status" value="2"/>
</dbReference>
<feature type="domain" description="Pyrrolo-quinoline quinone repeat" evidence="1">
    <location>
        <begin position="16"/>
        <end position="63"/>
    </location>
</feature>
<reference evidence="2" key="1">
    <citation type="submission" date="2024-06" db="EMBL/GenBank/DDBJ databases">
        <title>Micromonospora sp. strain HUAS YX12 genome sequences.</title>
        <authorList>
            <person name="Mo P."/>
        </authorList>
    </citation>
    <scope>NUCLEOTIDE SEQUENCE</scope>
    <source>
        <strain evidence="2">HUAS YX12</strain>
    </source>
</reference>
<proteinExistence type="predicted"/>
<protein>
    <submittedName>
        <fullName evidence="2">PQQ-binding-like beta-propeller repeat protein</fullName>
    </submittedName>
</protein>
<evidence type="ECO:0000313" key="2">
    <source>
        <dbReference type="EMBL" id="XBT80718.1"/>
    </source>
</evidence>
<dbReference type="EMBL" id="CP157974">
    <property type="protein sequence ID" value="XBT80718.1"/>
    <property type="molecule type" value="Genomic_DNA"/>
</dbReference>
<dbReference type="PANTHER" id="PTHR34512:SF30">
    <property type="entry name" value="OUTER MEMBRANE PROTEIN ASSEMBLY FACTOR BAMB"/>
    <property type="match status" value="1"/>
</dbReference>
<gene>
    <name evidence="2" type="ORF">ABIH81_24155</name>
</gene>